<sequence length="43" mass="5025">MNDSFVIHFGFFIVSSLTFYCVKSIELILARRTSLTHKLFTKI</sequence>
<accession>A0A7G9YFF0</accession>
<reference evidence="2" key="1">
    <citation type="submission" date="2020-06" db="EMBL/GenBank/DDBJ databases">
        <title>Unique genomic features of the anaerobic methanotrophic archaea.</title>
        <authorList>
            <person name="Chadwick G.L."/>
            <person name="Skennerton C.T."/>
            <person name="Laso-Perez R."/>
            <person name="Leu A.O."/>
            <person name="Speth D.R."/>
            <person name="Yu H."/>
            <person name="Morgan-Lang C."/>
            <person name="Hatzenpichler R."/>
            <person name="Goudeau D."/>
            <person name="Malmstrom R."/>
            <person name="Brazelton W.J."/>
            <person name="Woyke T."/>
            <person name="Hallam S.J."/>
            <person name="Tyson G.W."/>
            <person name="Wegener G."/>
            <person name="Boetius A."/>
            <person name="Orphan V."/>
        </authorList>
    </citation>
    <scope>NUCLEOTIDE SEQUENCE</scope>
</reference>
<gene>
    <name evidence="2" type="ORF">EIOBDEGA_00022</name>
</gene>
<proteinExistence type="predicted"/>
<evidence type="ECO:0000313" key="2">
    <source>
        <dbReference type="EMBL" id="QNO46734.1"/>
    </source>
</evidence>
<name>A0A7G9YFF0_9EURY</name>
<organism evidence="2">
    <name type="scientific">Candidatus Methanogaster sp. ANME-2c ERB4</name>
    <dbReference type="NCBI Taxonomy" id="2759911"/>
    <lineage>
        <taxon>Archaea</taxon>
        <taxon>Methanobacteriati</taxon>
        <taxon>Methanobacteriota</taxon>
        <taxon>Stenosarchaea group</taxon>
        <taxon>Methanomicrobia</taxon>
        <taxon>Methanosarcinales</taxon>
        <taxon>ANME-2 cluster</taxon>
        <taxon>Candidatus Methanogasteraceae</taxon>
        <taxon>Candidatus Methanogaster</taxon>
    </lineage>
</organism>
<keyword evidence="1" id="KW-1133">Transmembrane helix</keyword>
<evidence type="ECO:0000256" key="1">
    <source>
        <dbReference type="SAM" id="Phobius"/>
    </source>
</evidence>
<keyword evidence="1" id="KW-0472">Membrane</keyword>
<keyword evidence="1" id="KW-0812">Transmembrane</keyword>
<dbReference type="AlphaFoldDB" id="A0A7G9YFF0"/>
<feature type="transmembrane region" description="Helical" evidence="1">
    <location>
        <begin position="6"/>
        <end position="29"/>
    </location>
</feature>
<dbReference type="EMBL" id="MT631216">
    <property type="protein sequence ID" value="QNO46734.1"/>
    <property type="molecule type" value="Genomic_DNA"/>
</dbReference>
<protein>
    <submittedName>
        <fullName evidence="2">Uncharacterized protein</fullName>
    </submittedName>
</protein>